<evidence type="ECO:0000256" key="4">
    <source>
        <dbReference type="SAM" id="MobiDB-lite"/>
    </source>
</evidence>
<dbReference type="GO" id="GO:0005739">
    <property type="term" value="C:mitochondrion"/>
    <property type="evidence" value="ECO:0007669"/>
    <property type="project" value="UniProtKB-SubCell"/>
</dbReference>
<dbReference type="SUPFAM" id="SSF47694">
    <property type="entry name" value="Cytochrome c oxidase subunit h"/>
    <property type="match status" value="1"/>
</dbReference>
<dbReference type="PANTHER" id="PTHR11387">
    <property type="entry name" value="CYTOCHROME C OXIDASE SUBUNIT 6B"/>
    <property type="match status" value="1"/>
</dbReference>
<reference evidence="5 6" key="1">
    <citation type="journal article" date="2024" name="BMC Genomics">
        <title>De novo assembly and annotation of Popillia japonica's genome with initial clues to its potential as an invasive pest.</title>
        <authorList>
            <person name="Cucini C."/>
            <person name="Boschi S."/>
            <person name="Funari R."/>
            <person name="Cardaioli E."/>
            <person name="Iannotti N."/>
            <person name="Marturano G."/>
            <person name="Paoli F."/>
            <person name="Bruttini M."/>
            <person name="Carapelli A."/>
            <person name="Frati F."/>
            <person name="Nardi F."/>
        </authorList>
    </citation>
    <scope>NUCLEOTIDE SEQUENCE [LARGE SCALE GENOMIC DNA]</scope>
    <source>
        <strain evidence="5">DMR45628</strain>
    </source>
</reference>
<keyword evidence="2" id="KW-0496">Mitochondrion</keyword>
<dbReference type="InterPro" id="IPR048280">
    <property type="entry name" value="COX6B-like"/>
</dbReference>
<organism evidence="5 6">
    <name type="scientific">Popillia japonica</name>
    <name type="common">Japanese beetle</name>
    <dbReference type="NCBI Taxonomy" id="7064"/>
    <lineage>
        <taxon>Eukaryota</taxon>
        <taxon>Metazoa</taxon>
        <taxon>Ecdysozoa</taxon>
        <taxon>Arthropoda</taxon>
        <taxon>Hexapoda</taxon>
        <taxon>Insecta</taxon>
        <taxon>Pterygota</taxon>
        <taxon>Neoptera</taxon>
        <taxon>Endopterygota</taxon>
        <taxon>Coleoptera</taxon>
        <taxon>Polyphaga</taxon>
        <taxon>Scarabaeiformia</taxon>
        <taxon>Scarabaeidae</taxon>
        <taxon>Rutelinae</taxon>
        <taxon>Popillia</taxon>
    </lineage>
</organism>
<dbReference type="Proteomes" id="UP001458880">
    <property type="component" value="Unassembled WGS sequence"/>
</dbReference>
<feature type="region of interest" description="Disordered" evidence="4">
    <location>
        <begin position="1"/>
        <end position="23"/>
    </location>
</feature>
<name>A0AAW1N1D1_POPJA</name>
<accession>A0AAW1N1D1</accession>
<evidence type="ECO:0000313" key="6">
    <source>
        <dbReference type="Proteomes" id="UP001458880"/>
    </source>
</evidence>
<feature type="compositionally biased region" description="Acidic residues" evidence="4">
    <location>
        <begin position="1"/>
        <end position="12"/>
    </location>
</feature>
<dbReference type="InterPro" id="IPR036549">
    <property type="entry name" value="CX6/COA6-like_sf"/>
</dbReference>
<dbReference type="Gene3D" id="1.10.10.140">
    <property type="entry name" value="Cytochrome c oxidase, subunit VIb"/>
    <property type="match status" value="1"/>
</dbReference>
<dbReference type="AlphaFoldDB" id="A0AAW1N1D1"/>
<proteinExistence type="predicted"/>
<evidence type="ECO:0000256" key="3">
    <source>
        <dbReference type="ARBA" id="ARBA00023157"/>
    </source>
</evidence>
<sequence>MSEEDESQSQEEEPLRGTIPIDPRFPNANQTRYCYVMFADYHRCIRLFNNEHPDCKYFERAYKAVCPNFWIEKWEGQISDGVFPYPLPKSKK</sequence>
<evidence type="ECO:0000256" key="1">
    <source>
        <dbReference type="ARBA" id="ARBA00004173"/>
    </source>
</evidence>
<keyword evidence="3" id="KW-1015">Disulfide bond</keyword>
<keyword evidence="6" id="KW-1185">Reference proteome</keyword>
<dbReference type="InterPro" id="IPR003213">
    <property type="entry name" value="Cyt_c_oxidase_su6B"/>
</dbReference>
<dbReference type="CDD" id="cd00926">
    <property type="entry name" value="Cyt_c_Oxidase_VIb"/>
    <property type="match status" value="1"/>
</dbReference>
<gene>
    <name evidence="5" type="ORF">QE152_g4120</name>
</gene>
<comment type="caution">
    <text evidence="5">The sequence shown here is derived from an EMBL/GenBank/DDBJ whole genome shotgun (WGS) entry which is preliminary data.</text>
</comment>
<protein>
    <submittedName>
        <fullName evidence="5">Cytochrome oxidase c subunit VIb</fullName>
    </submittedName>
</protein>
<dbReference type="PROSITE" id="PS51808">
    <property type="entry name" value="CHCH"/>
    <property type="match status" value="1"/>
</dbReference>
<evidence type="ECO:0000256" key="2">
    <source>
        <dbReference type="ARBA" id="ARBA00023128"/>
    </source>
</evidence>
<comment type="subcellular location">
    <subcellularLocation>
        <location evidence="1">Mitochondrion</location>
    </subcellularLocation>
</comment>
<dbReference type="GO" id="GO:0045277">
    <property type="term" value="C:respiratory chain complex IV"/>
    <property type="evidence" value="ECO:0007669"/>
    <property type="project" value="InterPro"/>
</dbReference>
<dbReference type="EMBL" id="JASPKY010000019">
    <property type="protein sequence ID" value="KAK9752555.1"/>
    <property type="molecule type" value="Genomic_DNA"/>
</dbReference>
<evidence type="ECO:0000313" key="5">
    <source>
        <dbReference type="EMBL" id="KAK9752555.1"/>
    </source>
</evidence>
<dbReference type="Pfam" id="PF02297">
    <property type="entry name" value="COX6B"/>
    <property type="match status" value="1"/>
</dbReference>